<comment type="caution">
    <text evidence="4">The sequence shown here is derived from an EMBL/GenBank/DDBJ whole genome shotgun (WGS) entry which is preliminary data.</text>
</comment>
<dbReference type="EMBL" id="JAELUQ010000001">
    <property type="protein sequence ID" value="KAG7420799.1"/>
    <property type="molecule type" value="Genomic_DNA"/>
</dbReference>
<feature type="signal peptide" evidence="2">
    <location>
        <begin position="1"/>
        <end position="21"/>
    </location>
</feature>
<feature type="domain" description="Metallo-beta-lactamase" evidence="3">
    <location>
        <begin position="48"/>
        <end position="257"/>
    </location>
</feature>
<organism evidence="4 5">
    <name type="scientific">Fusarium oxysporum f. sp. rapae</name>
    <dbReference type="NCBI Taxonomy" id="485398"/>
    <lineage>
        <taxon>Eukaryota</taxon>
        <taxon>Fungi</taxon>
        <taxon>Dikarya</taxon>
        <taxon>Ascomycota</taxon>
        <taxon>Pezizomycotina</taxon>
        <taxon>Sordariomycetes</taxon>
        <taxon>Hypocreomycetidae</taxon>
        <taxon>Hypocreales</taxon>
        <taxon>Nectriaceae</taxon>
        <taxon>Fusarium</taxon>
        <taxon>Fusarium oxysporum species complex</taxon>
    </lineage>
</organism>
<reference evidence="4" key="1">
    <citation type="submission" date="2021-04" db="EMBL/GenBank/DDBJ databases">
        <title>First draft genome resource for Brassicaceae pathogens Fusarium oxysporum f. sp. raphani and Fusarium oxysporum f. sp. rapae.</title>
        <authorList>
            <person name="Asai S."/>
        </authorList>
    </citation>
    <scope>NUCLEOTIDE SEQUENCE</scope>
    <source>
        <strain evidence="4">Tf1208</strain>
    </source>
</reference>
<protein>
    <submittedName>
        <fullName evidence="4">UPF0173 metal-dependent hydrolase</fullName>
    </submittedName>
</protein>
<evidence type="ECO:0000313" key="4">
    <source>
        <dbReference type="EMBL" id="KAG7420799.1"/>
    </source>
</evidence>
<dbReference type="InterPro" id="IPR001279">
    <property type="entry name" value="Metallo-B-lactamas"/>
</dbReference>
<dbReference type="GO" id="GO:0016787">
    <property type="term" value="F:hydrolase activity"/>
    <property type="evidence" value="ECO:0007669"/>
    <property type="project" value="UniProtKB-KW"/>
</dbReference>
<evidence type="ECO:0000256" key="2">
    <source>
        <dbReference type="SAM" id="SignalP"/>
    </source>
</evidence>
<dbReference type="Proteomes" id="UP000694050">
    <property type="component" value="Unassembled WGS sequence"/>
</dbReference>
<feature type="chain" id="PRO_5035299227" evidence="2">
    <location>
        <begin position="22"/>
        <end position="295"/>
    </location>
</feature>
<keyword evidence="1 4" id="KW-0378">Hydrolase</keyword>
<dbReference type="PANTHER" id="PTHR43546">
    <property type="entry name" value="UPF0173 METAL-DEPENDENT HYDROLASE MJ1163-RELATED"/>
    <property type="match status" value="1"/>
</dbReference>
<gene>
    <name evidence="4" type="ORF">Forpe1208_v001963</name>
</gene>
<accession>A0A8J5U0C9</accession>
<keyword evidence="2" id="KW-0732">Signal</keyword>
<sequence>MFSTSSFSIFIFYHQILSAMSASTFKNKVSISHIGTATAILDIDGITFLTDPFFSPAGSEWPTVGDGVLKVHDDPAIKMEELPHIDAVLLSHENHPDNLDELGRQLLDGRHVVTTDDGAKNLAPRPSVLGFKDWEKREVRISGKTFHITATPCKHWPGHECVGFIVHTEDFGVAPDGRPNAVYFSGDTVYIEELAKIADQYHVAVALMNLGKATFDGFNSEGQPGEPGDALQITMDGRQAARLFRDIKADVLVPMHYESWDHFTQHEEELKKEFEEEGILSNVRWLKPGVSVQIN</sequence>
<dbReference type="AlphaFoldDB" id="A0A8J5U0C9"/>
<evidence type="ECO:0000313" key="5">
    <source>
        <dbReference type="Proteomes" id="UP000694050"/>
    </source>
</evidence>
<dbReference type="InterPro" id="IPR050114">
    <property type="entry name" value="UPF0173_UPF0282_UlaG_hydrolase"/>
</dbReference>
<dbReference type="PANTHER" id="PTHR43546:SF9">
    <property type="entry name" value="L-ASCORBATE-6-PHOSPHATE LACTONASE ULAG-RELATED"/>
    <property type="match status" value="1"/>
</dbReference>
<evidence type="ECO:0000256" key="1">
    <source>
        <dbReference type="ARBA" id="ARBA00022801"/>
    </source>
</evidence>
<dbReference type="Pfam" id="PF12706">
    <property type="entry name" value="Lactamase_B_2"/>
    <property type="match status" value="1"/>
</dbReference>
<proteinExistence type="predicted"/>
<name>A0A8J5U0C9_FUSOX</name>
<evidence type="ECO:0000259" key="3">
    <source>
        <dbReference type="Pfam" id="PF12706"/>
    </source>
</evidence>